<gene>
    <name evidence="2" type="ORF">HBN54_001953</name>
</gene>
<keyword evidence="1" id="KW-0732">Signal</keyword>
<feature type="signal peptide" evidence="1">
    <location>
        <begin position="1"/>
        <end position="18"/>
    </location>
</feature>
<organism evidence="2 3">
    <name type="scientific">Hymenobacter artigasi</name>
    <dbReference type="NCBI Taxonomy" id="2719616"/>
    <lineage>
        <taxon>Bacteria</taxon>
        <taxon>Pseudomonadati</taxon>
        <taxon>Bacteroidota</taxon>
        <taxon>Cytophagia</taxon>
        <taxon>Cytophagales</taxon>
        <taxon>Hymenobacteraceae</taxon>
        <taxon>Hymenobacter</taxon>
    </lineage>
</organism>
<protein>
    <submittedName>
        <fullName evidence="2">Uncharacterized protein</fullName>
    </submittedName>
</protein>
<dbReference type="Proteomes" id="UP000717634">
    <property type="component" value="Unassembled WGS sequence"/>
</dbReference>
<keyword evidence="3" id="KW-1185">Reference proteome</keyword>
<dbReference type="PROSITE" id="PS51257">
    <property type="entry name" value="PROKAR_LIPOPROTEIN"/>
    <property type="match status" value="1"/>
</dbReference>
<evidence type="ECO:0000313" key="3">
    <source>
        <dbReference type="Proteomes" id="UP000717634"/>
    </source>
</evidence>
<feature type="chain" id="PRO_5046796598" evidence="1">
    <location>
        <begin position="19"/>
        <end position="218"/>
    </location>
</feature>
<evidence type="ECO:0000256" key="1">
    <source>
        <dbReference type="SAM" id="SignalP"/>
    </source>
</evidence>
<dbReference type="EMBL" id="JAAVTK010000004">
    <property type="protein sequence ID" value="NKI89358.1"/>
    <property type="molecule type" value="Genomic_DNA"/>
</dbReference>
<sequence length="218" mass="23233">MKITAFLRCSLLAFAAVACVAPGHVLQHLPSAVNTHLLPPLEPVVATDALSNADSTSHDDRLRLFQNEIYRNVAEPTSMTSLGSALLQVPEVEVKRTGRVLQVVQLLTMLTPSLVGLPLETYQTTLTARVQIRDLQGKVLGEYEGHGQARVRVAMYYGYSQGSAPGLSDALALRMALAQIRQQLDTAATRLRPLLVAAGPVVTTGGHPASPVSAAGLH</sequence>
<name>A0ABX1HGI1_9BACT</name>
<comment type="caution">
    <text evidence="2">The sequence shown here is derived from an EMBL/GenBank/DDBJ whole genome shotgun (WGS) entry which is preliminary data.</text>
</comment>
<evidence type="ECO:0000313" key="2">
    <source>
        <dbReference type="EMBL" id="NKI89358.1"/>
    </source>
</evidence>
<reference evidence="2 3" key="1">
    <citation type="submission" date="2020-03" db="EMBL/GenBank/DDBJ databases">
        <title>Genomic Encyclopedia of Type Strains, Phase IV (KMG-V): Genome sequencing to study the core and pangenomes of soil and plant-associated prokaryotes.</title>
        <authorList>
            <person name="Whitman W."/>
        </authorList>
    </citation>
    <scope>NUCLEOTIDE SEQUENCE [LARGE SCALE GENOMIC DNA]</scope>
    <source>
        <strain evidence="2 3">1B</strain>
    </source>
</reference>
<dbReference type="RefSeq" id="WP_168672976.1">
    <property type="nucleotide sequence ID" value="NZ_JAAVTK010000004.1"/>
</dbReference>
<proteinExistence type="predicted"/>
<accession>A0ABX1HGI1</accession>